<dbReference type="AlphaFoldDB" id="A0A4D8RH52"/>
<dbReference type="Gene3D" id="3.90.550.10">
    <property type="entry name" value="Spore Coat Polysaccharide Biosynthesis Protein SpsA, Chain A"/>
    <property type="match status" value="1"/>
</dbReference>
<dbReference type="Pfam" id="PF02348">
    <property type="entry name" value="CTP_transf_3"/>
    <property type="match status" value="1"/>
</dbReference>
<gene>
    <name evidence="2" type="ORF">D3869_32075</name>
</gene>
<geneLocation type="plasmid" evidence="2">
    <name>p5</name>
</geneLocation>
<proteinExistence type="predicted"/>
<dbReference type="Proteomes" id="UP000298693">
    <property type="component" value="Plasmid p5"/>
</dbReference>
<name>A0A4D8RH52_AZOBR</name>
<organism evidence="2 3">
    <name type="scientific">Azospirillum brasilense</name>
    <dbReference type="NCBI Taxonomy" id="192"/>
    <lineage>
        <taxon>Bacteria</taxon>
        <taxon>Pseudomonadati</taxon>
        <taxon>Pseudomonadota</taxon>
        <taxon>Alphaproteobacteria</taxon>
        <taxon>Rhodospirillales</taxon>
        <taxon>Azospirillaceae</taxon>
        <taxon>Azospirillum</taxon>
    </lineage>
</organism>
<keyword evidence="2" id="KW-0614">Plasmid</keyword>
<dbReference type="SUPFAM" id="SSF53448">
    <property type="entry name" value="Nucleotide-diphospho-sugar transferases"/>
    <property type="match status" value="1"/>
</dbReference>
<reference evidence="2 3" key="1">
    <citation type="submission" date="2018-09" db="EMBL/GenBank/DDBJ databases">
        <title>Whole genome based analysis of evolution and adaptive divergence in Indian and Brazilian strains of Azospirillum brasilense.</title>
        <authorList>
            <person name="Singh C."/>
            <person name="Tripathi A.K."/>
        </authorList>
    </citation>
    <scope>NUCLEOTIDE SEQUENCE [LARGE SCALE GENOMIC DNA]</scope>
    <source>
        <strain evidence="2 3">MTCC4039</strain>
        <plasmid evidence="2 3">p5</plasmid>
    </source>
</reference>
<dbReference type="InterPro" id="IPR003329">
    <property type="entry name" value="Cytidylyl_trans"/>
</dbReference>
<dbReference type="EMBL" id="CP032350">
    <property type="protein sequence ID" value="QCO19886.1"/>
    <property type="molecule type" value="Genomic_DNA"/>
</dbReference>
<accession>A0A4D8RH52</accession>
<evidence type="ECO:0000256" key="1">
    <source>
        <dbReference type="SAM" id="MobiDB-lite"/>
    </source>
</evidence>
<feature type="region of interest" description="Disordered" evidence="1">
    <location>
        <begin position="1"/>
        <end position="26"/>
    </location>
</feature>
<sequence length="277" mass="31138">MGQIGFTGIASPRKDRIRPRQPAGTYDPDCFPTAELPAFAWEEAEFPVMRVQAVVQARMTSSRLPGKVLRPLDGKPMLLSCWSGSRDAVPSPAWSWRRRSRGKMMPWRKSAGKRVYPVSGAICSTWPPVSRGIGPLSRRCFRARQCRQSAARSGAYRPGGALYRSADADLVSNVFPRSFPPGQSVEVIRTDTFLTALDDMSNDVREHVTLHFYRNASRFRIRNFTALRPYRDCIWLWTPRRIGTVQFLCRGHGTAALALWAGGACHALAWRARREAS</sequence>
<protein>
    <submittedName>
        <fullName evidence="2">Uncharacterized protein</fullName>
    </submittedName>
</protein>
<dbReference type="InterPro" id="IPR029044">
    <property type="entry name" value="Nucleotide-diphossugar_trans"/>
</dbReference>
<evidence type="ECO:0000313" key="2">
    <source>
        <dbReference type="EMBL" id="QCO19886.1"/>
    </source>
</evidence>
<evidence type="ECO:0000313" key="3">
    <source>
        <dbReference type="Proteomes" id="UP000298693"/>
    </source>
</evidence>